<dbReference type="PROSITE" id="PS50186">
    <property type="entry name" value="DEP"/>
    <property type="match status" value="1"/>
</dbReference>
<dbReference type="InterPro" id="IPR036305">
    <property type="entry name" value="RGS_sf"/>
</dbReference>
<gene>
    <name evidence="4" type="ORF">KGF57_001297</name>
</gene>
<comment type="caution">
    <text evidence="4">The sequence shown here is derived from an EMBL/GenBank/DDBJ whole genome shotgun (WGS) entry which is preliminary data.</text>
</comment>
<dbReference type="InterPro" id="IPR044926">
    <property type="entry name" value="RGS_subdomain_2"/>
</dbReference>
<evidence type="ECO:0000256" key="1">
    <source>
        <dbReference type="SAM" id="MobiDB-lite"/>
    </source>
</evidence>
<evidence type="ECO:0000313" key="4">
    <source>
        <dbReference type="EMBL" id="KAI5963352.1"/>
    </source>
</evidence>
<feature type="domain" description="DEP" evidence="3">
    <location>
        <begin position="418"/>
        <end position="472"/>
    </location>
</feature>
<dbReference type="SUPFAM" id="SSF48097">
    <property type="entry name" value="Regulator of G-protein signaling, RGS"/>
    <property type="match status" value="1"/>
</dbReference>
<evidence type="ECO:0000259" key="2">
    <source>
        <dbReference type="PROSITE" id="PS50132"/>
    </source>
</evidence>
<organism evidence="4 5">
    <name type="scientific">Candida theae</name>
    <dbReference type="NCBI Taxonomy" id="1198502"/>
    <lineage>
        <taxon>Eukaryota</taxon>
        <taxon>Fungi</taxon>
        <taxon>Dikarya</taxon>
        <taxon>Ascomycota</taxon>
        <taxon>Saccharomycotina</taxon>
        <taxon>Pichiomycetes</taxon>
        <taxon>Debaryomycetaceae</taxon>
        <taxon>Candida/Lodderomyces clade</taxon>
        <taxon>Candida</taxon>
    </lineage>
</organism>
<feature type="domain" description="RGS" evidence="2">
    <location>
        <begin position="504"/>
        <end position="689"/>
    </location>
</feature>
<dbReference type="InterPro" id="IPR036390">
    <property type="entry name" value="WH_DNA-bd_sf"/>
</dbReference>
<feature type="compositionally biased region" description="Low complexity" evidence="1">
    <location>
        <begin position="102"/>
        <end position="112"/>
    </location>
</feature>
<dbReference type="Proteomes" id="UP001204833">
    <property type="component" value="Unassembled WGS sequence"/>
</dbReference>
<feature type="region of interest" description="Disordered" evidence="1">
    <location>
        <begin position="625"/>
        <end position="653"/>
    </location>
</feature>
<dbReference type="InterPro" id="IPR058855">
    <property type="entry name" value="RGS1/SST2-like_Fungal-DR"/>
</dbReference>
<dbReference type="RefSeq" id="XP_051610174.1">
    <property type="nucleotide sequence ID" value="XM_051750487.1"/>
</dbReference>
<protein>
    <submittedName>
        <fullName evidence="4">SST2</fullName>
    </submittedName>
</protein>
<accession>A0AAD5BHF8</accession>
<dbReference type="PROSITE" id="PS50132">
    <property type="entry name" value="RGS"/>
    <property type="match status" value="1"/>
</dbReference>
<dbReference type="InterPro" id="IPR016137">
    <property type="entry name" value="RGS"/>
</dbReference>
<dbReference type="Pfam" id="PF25889">
    <property type="entry name" value="WHD_Fungal_DR"/>
    <property type="match status" value="1"/>
</dbReference>
<dbReference type="SMART" id="SM00315">
    <property type="entry name" value="RGS"/>
    <property type="match status" value="1"/>
</dbReference>
<feature type="region of interest" description="Disordered" evidence="1">
    <location>
        <begin position="102"/>
        <end position="123"/>
    </location>
</feature>
<dbReference type="Pfam" id="PF00615">
    <property type="entry name" value="RGS"/>
    <property type="match status" value="1"/>
</dbReference>
<dbReference type="GeneID" id="76149356"/>
<proteinExistence type="predicted"/>
<keyword evidence="5" id="KW-1185">Reference proteome</keyword>
<dbReference type="AlphaFoldDB" id="A0AAD5BHF8"/>
<dbReference type="Gene3D" id="1.10.167.10">
    <property type="entry name" value="Regulator of G-protein Signalling 4, domain 2"/>
    <property type="match status" value="1"/>
</dbReference>
<dbReference type="InterPro" id="IPR000591">
    <property type="entry name" value="DEP_dom"/>
</dbReference>
<evidence type="ECO:0000313" key="5">
    <source>
        <dbReference type="Proteomes" id="UP001204833"/>
    </source>
</evidence>
<dbReference type="PANTHER" id="PTHR10845:SF192">
    <property type="entry name" value="DOUBLE HIT, ISOFORM B"/>
    <property type="match status" value="1"/>
</dbReference>
<sequence>MPALLKRGSSSVLATLRSHEDFNGEVHSILHPPPQIEKSLSSSSSLDLPGTFVNDPSAKPSSNVLHEAVAKRFNRTSSGKIYEKDLRDIFATLIISLQLSNNSSSTTSASSSSKRRKNLKRSSLYSSPLSKIRLTTLSKKHPYSFRLSSAIEQMAHLRVEIDSSNTITCLSYSFQSEIACTLIRQFYKAKLLHSPADRTRAEPKQEVLLQPTPKGLAVVQSFCEKVGMKKSSMPEVLLQKSYNTMQLFHFDRDQVTDKVIYSKSLIQLLFAKLLGPSPNVWSPMNKPDPISYVVDKEEFNFGKDTEDFPFHLQTQDDFDVSNKLSSSPPVVSKPANPFSFVKYQKKNLEASQTFSDDASLSNAPDVSPFHHRYFSNPESDAHIQYYVSSVGVRLKKEKQADGAKPKSQPQAFYYLINGKAIVQWLMDCTDLVRPKHALEIAGLFLSQKLIKSCKPYEGSLIFQKEHYYYVDEKGLSFCMWNRSVVAMSALKLSIKNSPFRPEVTLDAIMQDPGLRFQFKSHLESEFCLENFDAYCQLQTFQANVKLWNDFLDSSDLEQDAILNKSTLQHQISLRDMCMSIAYQIYNTYISDDSPSMLNIDYSLRSQVVELLTGVANGADCNGSDLKTYMQTPTEESSSERRDTSQKRLSTADENNVNQVLKELGHLFNDISAHLYKMMQVDSLPKFLSSLDKI</sequence>
<evidence type="ECO:0000259" key="3">
    <source>
        <dbReference type="PROSITE" id="PS50186"/>
    </source>
</evidence>
<reference evidence="4 5" key="1">
    <citation type="journal article" date="2022" name="DNA Res.">
        <title>Genome analysis of five recently described species of the CUG-Ser clade uncovers Candida theae as a new hybrid lineage with pathogenic potential in the Candida parapsilosis species complex.</title>
        <authorList>
            <person name="Mixao V."/>
            <person name="Del Olmo V."/>
            <person name="Hegedusova E."/>
            <person name="Saus E."/>
            <person name="Pryszcz L."/>
            <person name="Cillingova A."/>
            <person name="Nosek J."/>
            <person name="Gabaldon T."/>
        </authorList>
    </citation>
    <scope>NUCLEOTIDE SEQUENCE [LARGE SCALE GENOMIC DNA]</scope>
    <source>
        <strain evidence="4 5">CBS 12239</strain>
    </source>
</reference>
<dbReference type="SUPFAM" id="SSF46785">
    <property type="entry name" value="Winged helix' DNA-binding domain"/>
    <property type="match status" value="1"/>
</dbReference>
<dbReference type="GO" id="GO:0035556">
    <property type="term" value="P:intracellular signal transduction"/>
    <property type="evidence" value="ECO:0007669"/>
    <property type="project" value="InterPro"/>
</dbReference>
<dbReference type="CDD" id="cd04450">
    <property type="entry name" value="DEP_RGS7-like"/>
    <property type="match status" value="1"/>
</dbReference>
<name>A0AAD5BHF8_9ASCO</name>
<dbReference type="PANTHER" id="PTHR10845">
    <property type="entry name" value="REGULATOR OF G PROTEIN SIGNALING"/>
    <property type="match status" value="1"/>
</dbReference>
<dbReference type="EMBL" id="JAIHNG010000063">
    <property type="protein sequence ID" value="KAI5963352.1"/>
    <property type="molecule type" value="Genomic_DNA"/>
</dbReference>